<evidence type="ECO:0000256" key="3">
    <source>
        <dbReference type="ARBA" id="ARBA00022670"/>
    </source>
</evidence>
<dbReference type="OrthoDB" id="443318at2759"/>
<keyword evidence="9" id="KW-1185">Reference proteome</keyword>
<dbReference type="InterPro" id="IPR033124">
    <property type="entry name" value="Ser_caboxypep_his_AS"/>
</dbReference>
<dbReference type="GO" id="GO:0004185">
    <property type="term" value="F:serine-type carboxypeptidase activity"/>
    <property type="evidence" value="ECO:0007669"/>
    <property type="project" value="UniProtKB-UniRule"/>
</dbReference>
<evidence type="ECO:0000256" key="7">
    <source>
        <dbReference type="SAM" id="MobiDB-lite"/>
    </source>
</evidence>
<dbReference type="Pfam" id="PF00450">
    <property type="entry name" value="Peptidase_S10"/>
    <property type="match status" value="1"/>
</dbReference>
<accession>A0A6A6B0H9</accession>
<sequence length="718" mass="77596">MLFSQPLSFFILTCLSFTAAQFIPPVTYSNVTKSPINPNITVAFKSPEPGTCTTVFDTQKQYTGYISLPPYTLEPIQQNYTINTFFWFIEARQNPENAPLTIWLNGGPGSSSMIGLFGENGPCEIVQLADGTYGTKARDWGWDRSSNILYVDQPSQVGFSFDKATEFSIDLNPADPLKDKLPPQPLPDDTPAYIFLNGTFGSGNMWGTTNTTEIAAHAVWHFLQTFLATFPQYNPGVKPNSTTVEPVGVNLFAESYGGMYGPSFAGLFEEQNAKIARGELPRNFTLEIKLSSLGILNGLVDLLVQSPYYAHFAYNNTYGIKAIDTTTMLNAIYQYSQPGGCEQSTKVCRSESEMFDPEGEADNNIVNLACSKAVIECRSLMNPYGNYNHSFYDIRQPLPDPLPSGNYQEYLNYASVQKSIGAQVNYTQSSDEILQLFATDSGDEARGTQLADLRSLLELNVRVAFIYGDADFICNWLGGEAVSLALAASVPAYTTKFPAAGYADIIVNDSYVGGAVRAFGNLSFSRIYDAGHMIPAYQPETAFTLFTRIITGVNPSTGEDINDPSTFSTSGPQNATYSNKKPSDSDMPKATCWIRSISDTCTLEEKIAIDAGKGVVIAGAWYEDEDDYKAPASTIVAGKPGIPIHSTTTRVSISVITSTASGTSHPSALVESTTVTMQPTGVYVATGTPKSNQGANTRARAGPGGAVLVIGLVAGLLV</sequence>
<evidence type="ECO:0000313" key="9">
    <source>
        <dbReference type="Proteomes" id="UP000799438"/>
    </source>
</evidence>
<feature type="compositionally biased region" description="Polar residues" evidence="7">
    <location>
        <begin position="557"/>
        <end position="580"/>
    </location>
</feature>
<dbReference type="EMBL" id="ML995513">
    <property type="protein sequence ID" value="KAF2136735.1"/>
    <property type="molecule type" value="Genomic_DNA"/>
</dbReference>
<keyword evidence="4 6" id="KW-0378">Hydrolase</keyword>
<reference evidence="8" key="1">
    <citation type="journal article" date="2020" name="Stud. Mycol.">
        <title>101 Dothideomycetes genomes: a test case for predicting lifestyles and emergence of pathogens.</title>
        <authorList>
            <person name="Haridas S."/>
            <person name="Albert R."/>
            <person name="Binder M."/>
            <person name="Bloem J."/>
            <person name="Labutti K."/>
            <person name="Salamov A."/>
            <person name="Andreopoulos B."/>
            <person name="Baker S."/>
            <person name="Barry K."/>
            <person name="Bills G."/>
            <person name="Bluhm B."/>
            <person name="Cannon C."/>
            <person name="Castanera R."/>
            <person name="Culley D."/>
            <person name="Daum C."/>
            <person name="Ezra D."/>
            <person name="Gonzalez J."/>
            <person name="Henrissat B."/>
            <person name="Kuo A."/>
            <person name="Liang C."/>
            <person name="Lipzen A."/>
            <person name="Lutzoni F."/>
            <person name="Magnuson J."/>
            <person name="Mondo S."/>
            <person name="Nolan M."/>
            <person name="Ohm R."/>
            <person name="Pangilinan J."/>
            <person name="Park H.-J."/>
            <person name="Ramirez L."/>
            <person name="Alfaro M."/>
            <person name="Sun H."/>
            <person name="Tritt A."/>
            <person name="Yoshinaga Y."/>
            <person name="Zwiers L.-H."/>
            <person name="Turgeon B."/>
            <person name="Goodwin S."/>
            <person name="Spatafora J."/>
            <person name="Crous P."/>
            <person name="Grigoriev I."/>
        </authorList>
    </citation>
    <scope>NUCLEOTIDE SEQUENCE</scope>
    <source>
        <strain evidence="8">CBS 121167</strain>
    </source>
</reference>
<dbReference type="PRINTS" id="PR00724">
    <property type="entry name" value="CRBOXYPTASEC"/>
</dbReference>
<keyword evidence="2 6" id="KW-0121">Carboxypeptidase</keyword>
<keyword evidence="5" id="KW-0325">Glycoprotein</keyword>
<evidence type="ECO:0000313" key="8">
    <source>
        <dbReference type="EMBL" id="KAF2136735.1"/>
    </source>
</evidence>
<evidence type="ECO:0000256" key="5">
    <source>
        <dbReference type="ARBA" id="ARBA00023180"/>
    </source>
</evidence>
<name>A0A6A6B0H9_9PEZI</name>
<evidence type="ECO:0000256" key="4">
    <source>
        <dbReference type="ARBA" id="ARBA00022801"/>
    </source>
</evidence>
<keyword evidence="6" id="KW-0732">Signal</keyword>
<dbReference type="InterPro" id="IPR001563">
    <property type="entry name" value="Peptidase_S10"/>
</dbReference>
<feature type="chain" id="PRO_5025706825" description="Carboxypeptidase" evidence="6">
    <location>
        <begin position="21"/>
        <end position="718"/>
    </location>
</feature>
<dbReference type="GeneID" id="54296918"/>
<dbReference type="PANTHER" id="PTHR11802">
    <property type="entry name" value="SERINE PROTEASE FAMILY S10 SERINE CARBOXYPEPTIDASE"/>
    <property type="match status" value="1"/>
</dbReference>
<evidence type="ECO:0000256" key="2">
    <source>
        <dbReference type="ARBA" id="ARBA00022645"/>
    </source>
</evidence>
<dbReference type="InterPro" id="IPR018202">
    <property type="entry name" value="Ser_caboxypep_ser_AS"/>
</dbReference>
<comment type="similarity">
    <text evidence="1 6">Belongs to the peptidase S10 family.</text>
</comment>
<feature type="signal peptide" evidence="6">
    <location>
        <begin position="1"/>
        <end position="20"/>
    </location>
</feature>
<dbReference type="RefSeq" id="XP_033392453.1">
    <property type="nucleotide sequence ID" value="XM_033539422.1"/>
</dbReference>
<dbReference type="Gene3D" id="3.40.50.1820">
    <property type="entry name" value="alpha/beta hydrolase"/>
    <property type="match status" value="1"/>
</dbReference>
<keyword evidence="3 6" id="KW-0645">Protease</keyword>
<dbReference type="GO" id="GO:0006508">
    <property type="term" value="P:proteolysis"/>
    <property type="evidence" value="ECO:0007669"/>
    <property type="project" value="UniProtKB-KW"/>
</dbReference>
<gene>
    <name evidence="8" type="ORF">K452DRAFT_279562</name>
</gene>
<protein>
    <recommendedName>
        <fullName evidence="6">Carboxypeptidase</fullName>
        <ecNumber evidence="6">3.4.16.-</ecNumber>
    </recommendedName>
</protein>
<dbReference type="PROSITE" id="PS00560">
    <property type="entry name" value="CARBOXYPEPT_SER_HIS"/>
    <property type="match status" value="1"/>
</dbReference>
<dbReference type="EC" id="3.4.16.-" evidence="6"/>
<evidence type="ECO:0000256" key="1">
    <source>
        <dbReference type="ARBA" id="ARBA00009431"/>
    </source>
</evidence>
<dbReference type="PROSITE" id="PS00131">
    <property type="entry name" value="CARBOXYPEPT_SER_SER"/>
    <property type="match status" value="1"/>
</dbReference>
<evidence type="ECO:0000256" key="6">
    <source>
        <dbReference type="RuleBase" id="RU361156"/>
    </source>
</evidence>
<dbReference type="GO" id="GO:0000324">
    <property type="term" value="C:fungal-type vacuole"/>
    <property type="evidence" value="ECO:0007669"/>
    <property type="project" value="TreeGrafter"/>
</dbReference>
<dbReference type="Proteomes" id="UP000799438">
    <property type="component" value="Unassembled WGS sequence"/>
</dbReference>
<feature type="region of interest" description="Disordered" evidence="7">
    <location>
        <begin position="557"/>
        <end position="586"/>
    </location>
</feature>
<organism evidence="8 9">
    <name type="scientific">Aplosporella prunicola CBS 121167</name>
    <dbReference type="NCBI Taxonomy" id="1176127"/>
    <lineage>
        <taxon>Eukaryota</taxon>
        <taxon>Fungi</taxon>
        <taxon>Dikarya</taxon>
        <taxon>Ascomycota</taxon>
        <taxon>Pezizomycotina</taxon>
        <taxon>Dothideomycetes</taxon>
        <taxon>Dothideomycetes incertae sedis</taxon>
        <taxon>Botryosphaeriales</taxon>
        <taxon>Aplosporellaceae</taxon>
        <taxon>Aplosporella</taxon>
    </lineage>
</organism>
<dbReference type="InterPro" id="IPR029058">
    <property type="entry name" value="AB_hydrolase_fold"/>
</dbReference>
<dbReference type="PANTHER" id="PTHR11802:SF404">
    <property type="entry name" value="CARBOXYPEPTIDASE"/>
    <property type="match status" value="1"/>
</dbReference>
<dbReference type="SUPFAM" id="SSF53474">
    <property type="entry name" value="alpha/beta-Hydrolases"/>
    <property type="match status" value="1"/>
</dbReference>
<proteinExistence type="inferred from homology"/>
<dbReference type="AlphaFoldDB" id="A0A6A6B0H9"/>